<dbReference type="EMBL" id="JAURUE010000002">
    <property type="protein sequence ID" value="MDP9614421.1"/>
    <property type="molecule type" value="Genomic_DNA"/>
</dbReference>
<keyword evidence="5" id="KW-1015">Disulfide bond</keyword>
<dbReference type="EC" id="3.2.1.18" evidence="3"/>
<dbReference type="InterPro" id="IPR011040">
    <property type="entry name" value="Sialidase"/>
</dbReference>
<feature type="region of interest" description="Disordered" evidence="6">
    <location>
        <begin position="429"/>
        <end position="454"/>
    </location>
</feature>
<dbReference type="InterPro" id="IPR036278">
    <property type="entry name" value="Sialidase_sf"/>
</dbReference>
<comment type="caution">
    <text evidence="10">The sequence shown here is derived from an EMBL/GenBank/DDBJ whole genome shotgun (WGS) entry which is preliminary data.</text>
</comment>
<dbReference type="Proteomes" id="UP001234880">
    <property type="component" value="Unassembled WGS sequence"/>
</dbReference>
<dbReference type="PANTHER" id="PTHR10628">
    <property type="entry name" value="SIALIDASE"/>
    <property type="match status" value="1"/>
</dbReference>
<dbReference type="InterPro" id="IPR026856">
    <property type="entry name" value="Sialidase_fam"/>
</dbReference>
<keyword evidence="10" id="KW-0326">Glycosidase</keyword>
<evidence type="ECO:0000256" key="5">
    <source>
        <dbReference type="ARBA" id="ARBA00023157"/>
    </source>
</evidence>
<dbReference type="CDD" id="cd00110">
    <property type="entry name" value="LamG"/>
    <property type="match status" value="1"/>
</dbReference>
<dbReference type="Pfam" id="PF13088">
    <property type="entry name" value="BNR_2"/>
    <property type="match status" value="1"/>
</dbReference>
<evidence type="ECO:0000259" key="8">
    <source>
        <dbReference type="SMART" id="SM00282"/>
    </source>
</evidence>
<dbReference type="InterPro" id="IPR006558">
    <property type="entry name" value="LamG-like"/>
</dbReference>
<evidence type="ECO:0000256" key="1">
    <source>
        <dbReference type="ARBA" id="ARBA00000427"/>
    </source>
</evidence>
<name>A0ABT9L4E3_9ACTN</name>
<keyword evidence="4 7" id="KW-0732">Signal</keyword>
<dbReference type="GO" id="GO:0004308">
    <property type="term" value="F:exo-alpha-sialidase activity"/>
    <property type="evidence" value="ECO:0007669"/>
    <property type="project" value="UniProtKB-EC"/>
</dbReference>
<dbReference type="InterPro" id="IPR001791">
    <property type="entry name" value="Laminin_G"/>
</dbReference>
<comment type="catalytic activity">
    <reaction evidence="1">
        <text>Hydrolysis of alpha-(2-&gt;3)-, alpha-(2-&gt;6)-, alpha-(2-&gt;8)- glycosidic linkages of terminal sialic acid residues in oligosaccharides, glycoproteins, glycolipids, colominic acid and synthetic substrates.</text>
        <dbReference type="EC" id="3.2.1.18"/>
    </reaction>
</comment>
<dbReference type="PANTHER" id="PTHR10628:SF30">
    <property type="entry name" value="EXO-ALPHA-SIALIDASE"/>
    <property type="match status" value="1"/>
</dbReference>
<sequence>MASVLRTPSRARAARLRTRTRPWRRRACVLLTAAALALIPLPVRAADTDSSASAARTDSGFEQQVLFEQAQEQGYACFRIPAVVRATDGTLLAFAEGRVDNCGDAGDIDLVLKRSTDGGRTWGPLQVINQGDGDTHGNPAPIVDARTGRILLASTYNTGRDDSQSCDVPCDRTPHLQYSDDNGATWSAPRDLSDSLLPPRWNSWYATGPVHGIQLQRGPHRGRLLFTLNTESYSGGRITDNHAALAYSDDGGASWHIGAVDTFPLAEDGTFRQKPSEMTLVERADGSVYVGGREQDGTDLGHRDYAISRDGGESFTAPFRTLSDLPTPQVQGSILRLPGAAPDGRGRLLFSAPADPDRRRTMMIRSSWDEARTWDGVESGKVVTTDWSGYSDMVAISRDTVGLLYEGGAVDARDEIRFARFTEDWLGPRRAPAPTTDDRAPGARSATVLGGAAPRGDGRFGGALSFDGADDAVRVPYRTALPLGTRDFTVSLWFRYSAASGQHPFLWMGGIGTKQPQVWLRGEPGSDRIRALITTVNGFAGFTSASVSTDAAYNDGQWHHLALIRGGGRLSLTVDGGTPATAPDAPGTVSRTAPFGLHLGQAVDSRSHMTGDLDEFRLYARALTDTELRRVREFNAPLDGPRSGALVRLPLDRVRPPSHG</sequence>
<feature type="domain" description="Laminin G" evidence="8">
    <location>
        <begin position="486"/>
        <end position="621"/>
    </location>
</feature>
<dbReference type="RefSeq" id="WP_307111790.1">
    <property type="nucleotide sequence ID" value="NZ_JAURUE010000002.1"/>
</dbReference>
<dbReference type="Pfam" id="PF13385">
    <property type="entry name" value="Laminin_G_3"/>
    <property type="match status" value="1"/>
</dbReference>
<organism evidence="10 11">
    <name type="scientific">Streptomyces demainii</name>
    <dbReference type="NCBI Taxonomy" id="588122"/>
    <lineage>
        <taxon>Bacteria</taxon>
        <taxon>Bacillati</taxon>
        <taxon>Actinomycetota</taxon>
        <taxon>Actinomycetes</taxon>
        <taxon>Kitasatosporales</taxon>
        <taxon>Streptomycetaceae</taxon>
        <taxon>Streptomyces</taxon>
    </lineage>
</organism>
<keyword evidence="11" id="KW-1185">Reference proteome</keyword>
<dbReference type="CDD" id="cd15482">
    <property type="entry name" value="Sialidase_non-viral"/>
    <property type="match status" value="1"/>
</dbReference>
<evidence type="ECO:0000313" key="10">
    <source>
        <dbReference type="EMBL" id="MDP9614421.1"/>
    </source>
</evidence>
<dbReference type="Gene3D" id="2.60.120.200">
    <property type="match status" value="1"/>
</dbReference>
<gene>
    <name evidence="10" type="ORF">JOF35_006759</name>
</gene>
<evidence type="ECO:0000256" key="3">
    <source>
        <dbReference type="ARBA" id="ARBA00012733"/>
    </source>
</evidence>
<dbReference type="SUPFAM" id="SSF49899">
    <property type="entry name" value="Concanavalin A-like lectins/glucanases"/>
    <property type="match status" value="1"/>
</dbReference>
<evidence type="ECO:0000313" key="11">
    <source>
        <dbReference type="Proteomes" id="UP001234880"/>
    </source>
</evidence>
<evidence type="ECO:0000256" key="7">
    <source>
        <dbReference type="SAM" id="SignalP"/>
    </source>
</evidence>
<evidence type="ECO:0000256" key="4">
    <source>
        <dbReference type="ARBA" id="ARBA00022729"/>
    </source>
</evidence>
<dbReference type="SUPFAM" id="SSF50939">
    <property type="entry name" value="Sialidases"/>
    <property type="match status" value="1"/>
</dbReference>
<proteinExistence type="inferred from homology"/>
<dbReference type="Gene3D" id="2.120.10.10">
    <property type="match status" value="1"/>
</dbReference>
<evidence type="ECO:0000256" key="2">
    <source>
        <dbReference type="ARBA" id="ARBA00009348"/>
    </source>
</evidence>
<reference evidence="10 11" key="1">
    <citation type="submission" date="2023-07" db="EMBL/GenBank/DDBJ databases">
        <title>Sequencing the genomes of 1000 actinobacteria strains.</title>
        <authorList>
            <person name="Klenk H.-P."/>
        </authorList>
    </citation>
    <scope>NUCLEOTIDE SEQUENCE [LARGE SCALE GENOMIC DNA]</scope>
    <source>
        <strain evidence="10 11">DSM 41600</strain>
    </source>
</reference>
<evidence type="ECO:0000259" key="9">
    <source>
        <dbReference type="SMART" id="SM00560"/>
    </source>
</evidence>
<evidence type="ECO:0000256" key="6">
    <source>
        <dbReference type="SAM" id="MobiDB-lite"/>
    </source>
</evidence>
<dbReference type="SMART" id="SM00560">
    <property type="entry name" value="LamGL"/>
    <property type="match status" value="1"/>
</dbReference>
<accession>A0ABT9L4E3</accession>
<feature type="signal peptide" evidence="7">
    <location>
        <begin position="1"/>
        <end position="45"/>
    </location>
</feature>
<comment type="similarity">
    <text evidence="2">Belongs to the glycosyl hydrolase 33 family.</text>
</comment>
<feature type="domain" description="LamG-like jellyroll fold" evidence="9">
    <location>
        <begin position="486"/>
        <end position="626"/>
    </location>
</feature>
<dbReference type="InterPro" id="IPR013320">
    <property type="entry name" value="ConA-like_dom_sf"/>
</dbReference>
<feature type="chain" id="PRO_5045251903" description="exo-alpha-sialidase" evidence="7">
    <location>
        <begin position="46"/>
        <end position="660"/>
    </location>
</feature>
<keyword evidence="10" id="KW-0378">Hydrolase</keyword>
<dbReference type="SMART" id="SM00282">
    <property type="entry name" value="LamG"/>
    <property type="match status" value="1"/>
</dbReference>
<protein>
    <recommendedName>
        <fullName evidence="3">exo-alpha-sialidase</fullName>
        <ecNumber evidence="3">3.2.1.18</ecNumber>
    </recommendedName>
</protein>